<protein>
    <submittedName>
        <fullName evidence="1">Uncharacterized protein</fullName>
    </submittedName>
</protein>
<evidence type="ECO:0000313" key="1">
    <source>
        <dbReference type="EMBL" id="KAG0417767.1"/>
    </source>
</evidence>
<name>A0AC60PD65_IXOPE</name>
<accession>A0AC60PD65</accession>
<dbReference type="EMBL" id="JABSTQ010010804">
    <property type="protein sequence ID" value="KAG0417767.1"/>
    <property type="molecule type" value="Genomic_DNA"/>
</dbReference>
<keyword evidence="2" id="KW-1185">Reference proteome</keyword>
<gene>
    <name evidence="1" type="ORF">HPB47_005370</name>
</gene>
<proteinExistence type="predicted"/>
<evidence type="ECO:0000313" key="2">
    <source>
        <dbReference type="Proteomes" id="UP000805193"/>
    </source>
</evidence>
<dbReference type="Proteomes" id="UP000805193">
    <property type="component" value="Unassembled WGS sequence"/>
</dbReference>
<comment type="caution">
    <text evidence="1">The sequence shown here is derived from an EMBL/GenBank/DDBJ whole genome shotgun (WGS) entry which is preliminary data.</text>
</comment>
<reference evidence="1 2" key="1">
    <citation type="journal article" date="2020" name="Cell">
        <title>Large-Scale Comparative Analyses of Tick Genomes Elucidate Their Genetic Diversity and Vector Capacities.</title>
        <authorList>
            <consortium name="Tick Genome and Microbiome Consortium (TIGMIC)"/>
            <person name="Jia N."/>
            <person name="Wang J."/>
            <person name="Shi W."/>
            <person name="Du L."/>
            <person name="Sun Y."/>
            <person name="Zhan W."/>
            <person name="Jiang J.F."/>
            <person name="Wang Q."/>
            <person name="Zhang B."/>
            <person name="Ji P."/>
            <person name="Bell-Sakyi L."/>
            <person name="Cui X.M."/>
            <person name="Yuan T.T."/>
            <person name="Jiang B.G."/>
            <person name="Yang W.F."/>
            <person name="Lam T.T."/>
            <person name="Chang Q.C."/>
            <person name="Ding S.J."/>
            <person name="Wang X.J."/>
            <person name="Zhu J.G."/>
            <person name="Ruan X.D."/>
            <person name="Zhao L."/>
            <person name="Wei J.T."/>
            <person name="Ye R.Z."/>
            <person name="Que T.C."/>
            <person name="Du C.H."/>
            <person name="Zhou Y.H."/>
            <person name="Cheng J.X."/>
            <person name="Dai P.F."/>
            <person name="Guo W.B."/>
            <person name="Han X.H."/>
            <person name="Huang E.J."/>
            <person name="Li L.F."/>
            <person name="Wei W."/>
            <person name="Gao Y.C."/>
            <person name="Liu J.Z."/>
            <person name="Shao H.Z."/>
            <person name="Wang X."/>
            <person name="Wang C.C."/>
            <person name="Yang T.C."/>
            <person name="Huo Q.B."/>
            <person name="Li W."/>
            <person name="Chen H.Y."/>
            <person name="Chen S.E."/>
            <person name="Zhou L.G."/>
            <person name="Ni X.B."/>
            <person name="Tian J.H."/>
            <person name="Sheng Y."/>
            <person name="Liu T."/>
            <person name="Pan Y.S."/>
            <person name="Xia L.Y."/>
            <person name="Li J."/>
            <person name="Zhao F."/>
            <person name="Cao W.C."/>
        </authorList>
    </citation>
    <scope>NUCLEOTIDE SEQUENCE [LARGE SCALE GENOMIC DNA]</scope>
    <source>
        <strain evidence="1">Iper-2018</strain>
    </source>
</reference>
<organism evidence="1 2">
    <name type="scientific">Ixodes persulcatus</name>
    <name type="common">Taiga tick</name>
    <dbReference type="NCBI Taxonomy" id="34615"/>
    <lineage>
        <taxon>Eukaryota</taxon>
        <taxon>Metazoa</taxon>
        <taxon>Ecdysozoa</taxon>
        <taxon>Arthropoda</taxon>
        <taxon>Chelicerata</taxon>
        <taxon>Arachnida</taxon>
        <taxon>Acari</taxon>
        <taxon>Parasitiformes</taxon>
        <taxon>Ixodida</taxon>
        <taxon>Ixodoidea</taxon>
        <taxon>Ixodidae</taxon>
        <taxon>Ixodinae</taxon>
        <taxon>Ixodes</taxon>
    </lineage>
</organism>
<sequence length="410" mass="46477">MVDDGEDTQKSSELADHGLVFMFCPLADSYAQPIGVFASRNSTRGTVLAQLILQAILLLEEAGAKWAQYEALFHQDQLVPGDLRVCPKLTVEHIHPSQTDKMRVKLATQVSSASMAGGLNYYQEQGIPELVDCEGTIHFTMHLNDLFDALNRRYPAEGLTLGCSALLTIKNAITWLDDWQADLEHGNISRELFHTNSTSEGLRFGNCDVLESETPMLSFTKFKAVFRDNEPTQALPIEELRERLDGLISTSEWECDDLIPNDDDQVEVVYCIIYYIAGYLSRRLKKFSNCTTCLSGLSTSQLEAPVASLTISKDRGRLTHPNVHLFALLQAAEGQFRGHRSEHDVYWSTIDFVIEECPLYFPCEEHKTDMISTILYYYIGMRMRQCCKQDSRNMRKESQNKKKQARQCST</sequence>